<accession>A0A2N1MBS8</accession>
<gene>
    <name evidence="3" type="ORF">RhiirC2_761850</name>
    <name evidence="2" type="ORF">RhiirC2_762977</name>
</gene>
<sequence>MSSERKFWKPKAFQKKTKGFYWFKPSIGVKMSENLSETSHSHEELVVKENSASNPQTSDTNFTSKPEATNNNTVESPDLKSYAKKLGFNFANNEDDLRKFYDFAGPDFIWPSTMTEYDRHDIFYYITDPEWDPVGEEVATNTIAYRRLIESEAFRDKPEGTHVLIVHGKVLNYYEKDVSWEEYEELEKKYPGKYFAPITEKTVLLRRFSANEDTIRKEWQVNICLRSTVNALNEARMASIDNGFRMVIDTGSSMTTIPFFLRKRLQSFREGWKTECITATGYGEGIKLFQASRPWLVCIGNGNNWSTWFRTQEIFSWQRDIPNNIDCGLIGYEVLNNIPHYKPIRSPYIFLNDNSAFNRLQGFE</sequence>
<evidence type="ECO:0000313" key="4">
    <source>
        <dbReference type="Proteomes" id="UP000233469"/>
    </source>
</evidence>
<feature type="compositionally biased region" description="Polar residues" evidence="1">
    <location>
        <begin position="50"/>
        <end position="75"/>
    </location>
</feature>
<dbReference type="VEuPathDB" id="FungiDB:RhiirA1_469467"/>
<organism evidence="2 4">
    <name type="scientific">Rhizophagus irregularis</name>
    <dbReference type="NCBI Taxonomy" id="588596"/>
    <lineage>
        <taxon>Eukaryota</taxon>
        <taxon>Fungi</taxon>
        <taxon>Fungi incertae sedis</taxon>
        <taxon>Mucoromycota</taxon>
        <taxon>Glomeromycotina</taxon>
        <taxon>Glomeromycetes</taxon>
        <taxon>Glomerales</taxon>
        <taxon>Glomeraceae</taxon>
        <taxon>Rhizophagus</taxon>
    </lineage>
</organism>
<reference evidence="2 4" key="1">
    <citation type="submission" date="2016-04" db="EMBL/GenBank/DDBJ databases">
        <title>Genome analyses suggest a sexual origin of heterokaryosis in a supposedly ancient asexual fungus.</title>
        <authorList>
            <person name="Ropars J."/>
            <person name="Sedzielewska K."/>
            <person name="Noel J."/>
            <person name="Charron P."/>
            <person name="Farinelli L."/>
            <person name="Marton T."/>
            <person name="Kruger M."/>
            <person name="Pelin A."/>
            <person name="Brachmann A."/>
            <person name="Corradi N."/>
        </authorList>
    </citation>
    <scope>NUCLEOTIDE SEQUENCE [LARGE SCALE GENOMIC DNA]</scope>
    <source>
        <strain evidence="2 4">C2</strain>
    </source>
</reference>
<feature type="region of interest" description="Disordered" evidence="1">
    <location>
        <begin position="34"/>
        <end position="76"/>
    </location>
</feature>
<dbReference type="EMBL" id="LLXL01002601">
    <property type="protein sequence ID" value="PKK60396.1"/>
    <property type="molecule type" value="Genomic_DNA"/>
</dbReference>
<evidence type="ECO:0008006" key="5">
    <source>
        <dbReference type="Google" id="ProtNLM"/>
    </source>
</evidence>
<reference evidence="2 4" key="2">
    <citation type="submission" date="2017-10" db="EMBL/GenBank/DDBJ databases">
        <title>Extensive intraspecific genome diversity in a model arbuscular mycorrhizal fungus.</title>
        <authorList>
            <person name="Chen E.C.H."/>
            <person name="Morin E."/>
            <person name="Baudet D."/>
            <person name="Noel J."/>
            <person name="Ndikumana S."/>
            <person name="Charron P."/>
            <person name="St-Onge C."/>
            <person name="Giorgi J."/>
            <person name="Grigoriev I.V."/>
            <person name="Roux C."/>
            <person name="Martin F.M."/>
            <person name="Corradi N."/>
        </authorList>
    </citation>
    <scope>NUCLEOTIDE SEQUENCE [LARGE SCALE GENOMIC DNA]</scope>
    <source>
        <strain evidence="2 4">C2</strain>
    </source>
</reference>
<proteinExistence type="predicted"/>
<dbReference type="OrthoDB" id="2446883at2759"/>
<protein>
    <recommendedName>
        <fullName evidence="5">Peptidase A2 domain-containing protein</fullName>
    </recommendedName>
</protein>
<dbReference type="EMBL" id="LLXL01003238">
    <property type="protein sequence ID" value="PKK59064.1"/>
    <property type="molecule type" value="Genomic_DNA"/>
</dbReference>
<evidence type="ECO:0000313" key="2">
    <source>
        <dbReference type="EMBL" id="PKK59064.1"/>
    </source>
</evidence>
<dbReference type="AlphaFoldDB" id="A0A2N1MBS8"/>
<dbReference type="Proteomes" id="UP000233469">
    <property type="component" value="Unassembled WGS sequence"/>
</dbReference>
<comment type="caution">
    <text evidence="2">The sequence shown here is derived from an EMBL/GenBank/DDBJ whole genome shotgun (WGS) entry which is preliminary data.</text>
</comment>
<evidence type="ECO:0000256" key="1">
    <source>
        <dbReference type="SAM" id="MobiDB-lite"/>
    </source>
</evidence>
<dbReference type="VEuPathDB" id="FungiDB:RhiirFUN_003912"/>
<dbReference type="VEuPathDB" id="FungiDB:FUN_002848"/>
<evidence type="ECO:0000313" key="3">
    <source>
        <dbReference type="EMBL" id="PKK60396.1"/>
    </source>
</evidence>
<name>A0A2N1MBS8_9GLOM</name>